<reference evidence="2 3" key="1">
    <citation type="journal article" date="2021" name="Arch. Microbiol.">
        <title>Myceligenerans indicum sp. nov., an actinobacterium isolated from mangrove sediment of Sundarbans, India.</title>
        <authorList>
            <person name="Asha K."/>
            <person name="Bhadury P."/>
        </authorList>
    </citation>
    <scope>NUCLEOTIDE SEQUENCE [LARGE SCALE GENOMIC DNA]</scope>
    <source>
        <strain evidence="2 3">I2</strain>
    </source>
</reference>
<dbReference type="EMBL" id="JABBYC010000030">
    <property type="protein sequence ID" value="MBL0887533.1"/>
    <property type="molecule type" value="Genomic_DNA"/>
</dbReference>
<comment type="caution">
    <text evidence="2">The sequence shown here is derived from an EMBL/GenBank/DDBJ whole genome shotgun (WGS) entry which is preliminary data.</text>
</comment>
<keyword evidence="1" id="KW-1133">Transmembrane helix</keyword>
<proteinExistence type="predicted"/>
<feature type="transmembrane region" description="Helical" evidence="1">
    <location>
        <begin position="73"/>
        <end position="94"/>
    </location>
</feature>
<evidence type="ECO:0000313" key="3">
    <source>
        <dbReference type="Proteomes" id="UP000675409"/>
    </source>
</evidence>
<evidence type="ECO:0008006" key="4">
    <source>
        <dbReference type="Google" id="ProtNLM"/>
    </source>
</evidence>
<feature type="transmembrane region" description="Helical" evidence="1">
    <location>
        <begin position="341"/>
        <end position="361"/>
    </location>
</feature>
<feature type="transmembrane region" description="Helical" evidence="1">
    <location>
        <begin position="395"/>
        <end position="411"/>
    </location>
</feature>
<organism evidence="2 3">
    <name type="scientific">Myceligenerans indicum</name>
    <dbReference type="NCBI Taxonomy" id="2593663"/>
    <lineage>
        <taxon>Bacteria</taxon>
        <taxon>Bacillati</taxon>
        <taxon>Actinomycetota</taxon>
        <taxon>Actinomycetes</taxon>
        <taxon>Micrococcales</taxon>
        <taxon>Promicromonosporaceae</taxon>
        <taxon>Myceligenerans</taxon>
    </lineage>
</organism>
<gene>
    <name evidence="2" type="ORF">HGK34_14790</name>
</gene>
<feature type="transmembrane region" description="Helical" evidence="1">
    <location>
        <begin position="132"/>
        <end position="155"/>
    </location>
</feature>
<feature type="transmembrane region" description="Helical" evidence="1">
    <location>
        <begin position="46"/>
        <end position="64"/>
    </location>
</feature>
<evidence type="ECO:0000256" key="1">
    <source>
        <dbReference type="SAM" id="Phobius"/>
    </source>
</evidence>
<feature type="transmembrane region" description="Helical" evidence="1">
    <location>
        <begin position="100"/>
        <end position="120"/>
    </location>
</feature>
<keyword evidence="1" id="KW-0472">Membrane</keyword>
<dbReference type="RefSeq" id="WP_201848730.1">
    <property type="nucleotide sequence ID" value="NZ_JABBYC010000030.1"/>
</dbReference>
<feature type="transmembrane region" description="Helical" evidence="1">
    <location>
        <begin position="191"/>
        <end position="222"/>
    </location>
</feature>
<sequence>MTLVASPVKEISSDPEISPRASRLVIASTMIMFVGMLLGMKITGRFALSNVAQISGTVLLFLAFPRLLRPKDLVLLGLGLVSTAVAAAAVALRYDYTASPYHIGYFLLASLYLVGVYRACRERSAGPAFGEGVRRAVPICLVVLLVAGVLEIARGAPFPTLGFDDKSHGSVAACFLAFAALRFLRGPQQIVVALALFGIALITPSRLPFTFAPFLLLALVLAYRRVRRTARAAWQVYLSHLVLASAFGVPVAVGLLAGDRFTAGLDRMLADDGAAVASTESHLDLILAGAQLKVENIWNMLFGITPGGFASVLTASDIDLRLYRLPYTAIAEGTAPMHSSLGSILLEFPLWVAIGFVVVAVHAFSRLLHRRELTFASFFVALIAATTFYSSHNELFFVMCLATVLVLAYCPERDLRRQASPAG</sequence>
<name>A0ABS1LNA1_9MICO</name>
<dbReference type="Proteomes" id="UP000675409">
    <property type="component" value="Unassembled WGS sequence"/>
</dbReference>
<evidence type="ECO:0000313" key="2">
    <source>
        <dbReference type="EMBL" id="MBL0887533.1"/>
    </source>
</evidence>
<keyword evidence="1" id="KW-0812">Transmembrane</keyword>
<keyword evidence="3" id="KW-1185">Reference proteome</keyword>
<feature type="transmembrane region" description="Helical" evidence="1">
    <location>
        <begin position="21"/>
        <end position="40"/>
    </location>
</feature>
<feature type="transmembrane region" description="Helical" evidence="1">
    <location>
        <begin position="234"/>
        <end position="258"/>
    </location>
</feature>
<protein>
    <recommendedName>
        <fullName evidence="4">O-antigen ligase domain-containing protein</fullName>
    </recommendedName>
</protein>
<feature type="transmembrane region" description="Helical" evidence="1">
    <location>
        <begin position="373"/>
        <end position="389"/>
    </location>
</feature>
<accession>A0ABS1LNA1</accession>